<dbReference type="EMBL" id="JBCEWA010000003">
    <property type="protein sequence ID" value="MEL5987617.1"/>
    <property type="molecule type" value="Genomic_DNA"/>
</dbReference>
<evidence type="ECO:0000256" key="6">
    <source>
        <dbReference type="ARBA" id="ARBA00023136"/>
    </source>
</evidence>
<dbReference type="RefSeq" id="WP_342302697.1">
    <property type="nucleotide sequence ID" value="NZ_JBCEWA010000003.1"/>
</dbReference>
<dbReference type="Pfam" id="PF04464">
    <property type="entry name" value="Glyphos_transf"/>
    <property type="match status" value="1"/>
</dbReference>
<keyword evidence="5" id="KW-0777">Teichoic acid biosynthesis</keyword>
<sequence>MAKKLTFKQKVDRRFKKEVFQTLYKMFSLLPINKNRISILSDSRKTMSDNFQFVYDELQRKKNYSYYFLLKPSVKTRKRYIEIIQLAYNLARSKVILLDDFYPMIYPLKIRKGADLIQIWHAVGAFKTFGFSRIGKPGGPKPDSNAHRNYTKAIVSSKYVAPFYAEGFGIDESCVVATGVPRTDVFFDESYKQQKTKEVYEKYPQFIGKRVALYAPTFRGNGQSSAKFPKEQLDLDQIYEGLGEEDVFIIKMHPFVKKKISIPEAYRDKIFDLTKYPSVNNLLFITDVLITDYSSVCFEYALLNKPMIFYCFDLEEYISARDFYVPYEEFTPGEIVPDTEQMVRVLQNQFNHPHVDYKDFTDKFFDDLDGKSTERVADLVISCMERK</sequence>
<dbReference type="Proteomes" id="UP001398420">
    <property type="component" value="Unassembled WGS sequence"/>
</dbReference>
<evidence type="ECO:0000256" key="5">
    <source>
        <dbReference type="ARBA" id="ARBA00022944"/>
    </source>
</evidence>
<evidence type="ECO:0000256" key="4">
    <source>
        <dbReference type="ARBA" id="ARBA00022679"/>
    </source>
</evidence>
<dbReference type="Gene3D" id="3.40.50.11820">
    <property type="match status" value="1"/>
</dbReference>
<keyword evidence="3" id="KW-1003">Cell membrane</keyword>
<evidence type="ECO:0000256" key="3">
    <source>
        <dbReference type="ARBA" id="ARBA00022475"/>
    </source>
</evidence>
<accession>A0ABU9LIW6</accession>
<evidence type="ECO:0000256" key="2">
    <source>
        <dbReference type="ARBA" id="ARBA00010488"/>
    </source>
</evidence>
<dbReference type="InterPro" id="IPR043148">
    <property type="entry name" value="TagF_C"/>
</dbReference>
<organism evidence="7 8">
    <name type="scientific">Kurthia gibsonii</name>
    <dbReference type="NCBI Taxonomy" id="33946"/>
    <lineage>
        <taxon>Bacteria</taxon>
        <taxon>Bacillati</taxon>
        <taxon>Bacillota</taxon>
        <taxon>Bacilli</taxon>
        <taxon>Bacillales</taxon>
        <taxon>Caryophanaceae</taxon>
        <taxon>Kurthia</taxon>
    </lineage>
</organism>
<comment type="caution">
    <text evidence="7">The sequence shown here is derived from an EMBL/GenBank/DDBJ whole genome shotgun (WGS) entry which is preliminary data.</text>
</comment>
<keyword evidence="8" id="KW-1185">Reference proteome</keyword>
<gene>
    <name evidence="7" type="ORF">AAF454_04245</name>
</gene>
<dbReference type="PANTHER" id="PTHR37316">
    <property type="entry name" value="TEICHOIC ACID GLYCEROL-PHOSPHATE PRIMASE"/>
    <property type="match status" value="1"/>
</dbReference>
<comment type="subcellular location">
    <subcellularLocation>
        <location evidence="1">Cell membrane</location>
        <topology evidence="1">Peripheral membrane protein</topology>
    </subcellularLocation>
</comment>
<protein>
    <submittedName>
        <fullName evidence="7">CDP-glycerol glycerophosphotransferase family protein</fullName>
    </submittedName>
</protein>
<evidence type="ECO:0000313" key="7">
    <source>
        <dbReference type="EMBL" id="MEL5987617.1"/>
    </source>
</evidence>
<evidence type="ECO:0000313" key="8">
    <source>
        <dbReference type="Proteomes" id="UP001398420"/>
    </source>
</evidence>
<evidence type="ECO:0000256" key="1">
    <source>
        <dbReference type="ARBA" id="ARBA00004202"/>
    </source>
</evidence>
<keyword evidence="6" id="KW-0472">Membrane</keyword>
<comment type="similarity">
    <text evidence="2">Belongs to the CDP-glycerol glycerophosphotransferase family.</text>
</comment>
<keyword evidence="4" id="KW-0808">Transferase</keyword>
<reference evidence="7 8" key="1">
    <citation type="submission" date="2024-04" db="EMBL/GenBank/DDBJ databases">
        <authorList>
            <person name="Wu Y.S."/>
            <person name="Zhang L."/>
        </authorList>
    </citation>
    <scope>NUCLEOTIDE SEQUENCE [LARGE SCALE GENOMIC DNA]</scope>
    <source>
        <strain evidence="7 8">KG-01</strain>
    </source>
</reference>
<proteinExistence type="inferred from homology"/>
<name>A0ABU9LIW6_9BACL</name>
<dbReference type="Gene3D" id="3.40.50.12580">
    <property type="match status" value="1"/>
</dbReference>
<dbReference type="PANTHER" id="PTHR37316:SF2">
    <property type="entry name" value="TEICHOIC ACID RIBITOL-PHOSPHATE POLYMERASE TARK"/>
    <property type="match status" value="1"/>
</dbReference>
<dbReference type="InterPro" id="IPR007554">
    <property type="entry name" value="Glycerophosphate_synth"/>
</dbReference>
<dbReference type="InterPro" id="IPR051612">
    <property type="entry name" value="Teichoic_Acid_Biosynth"/>
</dbReference>
<dbReference type="SUPFAM" id="SSF53756">
    <property type="entry name" value="UDP-Glycosyltransferase/glycogen phosphorylase"/>
    <property type="match status" value="1"/>
</dbReference>
<dbReference type="InterPro" id="IPR043149">
    <property type="entry name" value="TagF_N"/>
</dbReference>